<gene>
    <name evidence="1" type="ORF">TNIN_9081</name>
</gene>
<protein>
    <submittedName>
        <fullName evidence="1">Uncharacterized protein</fullName>
    </submittedName>
</protein>
<comment type="caution">
    <text evidence="1">The sequence shown here is derived from an EMBL/GenBank/DDBJ whole genome shotgun (WGS) entry which is preliminary data.</text>
</comment>
<dbReference type="Proteomes" id="UP000886998">
    <property type="component" value="Unassembled WGS sequence"/>
</dbReference>
<reference evidence="1" key="1">
    <citation type="submission" date="2020-08" db="EMBL/GenBank/DDBJ databases">
        <title>Multicomponent nature underlies the extraordinary mechanical properties of spider dragline silk.</title>
        <authorList>
            <person name="Kono N."/>
            <person name="Nakamura H."/>
            <person name="Mori M."/>
            <person name="Yoshida Y."/>
            <person name="Ohtoshi R."/>
            <person name="Malay A.D."/>
            <person name="Moran D.A.P."/>
            <person name="Tomita M."/>
            <person name="Numata K."/>
            <person name="Arakawa K."/>
        </authorList>
    </citation>
    <scope>NUCLEOTIDE SEQUENCE</scope>
</reference>
<accession>A0A8X6XVS3</accession>
<keyword evidence="2" id="KW-1185">Reference proteome</keyword>
<sequence length="109" mass="12505">MAFCVYRVKTLKANTLQPLPKYGCIMVKRMQLWHSLGSFIIVKGTMDQCKCASVLEDHVHPYVHIVFSQNDVIYQLTMRSVILLVVCVRGLKSTRMSLPFSPDQHTHLI</sequence>
<dbReference type="AlphaFoldDB" id="A0A8X6XVS3"/>
<organism evidence="1 2">
    <name type="scientific">Trichonephila inaurata madagascariensis</name>
    <dbReference type="NCBI Taxonomy" id="2747483"/>
    <lineage>
        <taxon>Eukaryota</taxon>
        <taxon>Metazoa</taxon>
        <taxon>Ecdysozoa</taxon>
        <taxon>Arthropoda</taxon>
        <taxon>Chelicerata</taxon>
        <taxon>Arachnida</taxon>
        <taxon>Araneae</taxon>
        <taxon>Araneomorphae</taxon>
        <taxon>Entelegynae</taxon>
        <taxon>Araneoidea</taxon>
        <taxon>Nephilidae</taxon>
        <taxon>Trichonephila</taxon>
        <taxon>Trichonephila inaurata</taxon>
    </lineage>
</organism>
<name>A0A8X6XVS3_9ARAC</name>
<evidence type="ECO:0000313" key="1">
    <source>
        <dbReference type="EMBL" id="GFY60890.1"/>
    </source>
</evidence>
<evidence type="ECO:0000313" key="2">
    <source>
        <dbReference type="Proteomes" id="UP000886998"/>
    </source>
</evidence>
<proteinExistence type="predicted"/>
<dbReference type="EMBL" id="BMAV01013331">
    <property type="protein sequence ID" value="GFY60890.1"/>
    <property type="molecule type" value="Genomic_DNA"/>
</dbReference>